<dbReference type="PROSITE" id="PS50025">
    <property type="entry name" value="LAM_G_DOMAIN"/>
    <property type="match status" value="2"/>
</dbReference>
<dbReference type="InterPro" id="IPR001881">
    <property type="entry name" value="EGF-like_Ca-bd_dom"/>
</dbReference>
<dbReference type="PROSITE" id="PS00022">
    <property type="entry name" value="EGF_1"/>
    <property type="match status" value="3"/>
</dbReference>
<feature type="compositionally biased region" description="Basic residues" evidence="11">
    <location>
        <begin position="318"/>
        <end position="331"/>
    </location>
</feature>
<dbReference type="InterPro" id="IPR013032">
    <property type="entry name" value="EGF-like_CS"/>
</dbReference>
<evidence type="ECO:0000259" key="15">
    <source>
        <dbReference type="PROSITE" id="PS50268"/>
    </source>
</evidence>
<dbReference type="Pfam" id="PF12661">
    <property type="entry name" value="hEGF"/>
    <property type="match status" value="2"/>
</dbReference>
<feature type="compositionally biased region" description="Low complexity" evidence="11">
    <location>
        <begin position="2100"/>
        <end position="2111"/>
    </location>
</feature>
<feature type="region of interest" description="Disordered" evidence="11">
    <location>
        <begin position="1957"/>
        <end position="1988"/>
    </location>
</feature>
<sequence>MLQHHWRGAEGHNLSAVRRPSICTAVRSIVILDWTQSKLVGSLFNPLTPTRLLTVSGGPLVFSQARYCVVVAEDTPLSSSLATVKAVHRQGAEVRYTLTQGKVEGHFTINPSSGIIYLAQPLDYELKDKHEFVVQGEGGGSAAHALVRVVVADVNDNPPVFARPEPHVTVIEEDDRDLPLPLAKVEAHDADDVDAGRLLYTLSGDGVDGYAPDDAYFEVNSRSGEVMQRKALDRDPPKGRDVWRLKVTVRDGQMLSSGAWDDHSNLAPLAASASSTSSRVRRLARSTDGGEAQGRLDGDSRQGVEKGGVTSEEEGIKKKQTSRWREYRRHAAPGLRGAPGNVSRWKPKPTSDPEGKEENLSPPASAGANLDETSVDAWEIDVPNKTPVPSRSPASLSHFSLSLSPSYSSSAMPIPSERNLATERNFTETPPDYPLRGTRNQHRQERDTDSSLHHLTSFIDVDGQADDGDDEVGYEECVYFTPPSFSVSSKDSAVTTEEPQGVLGEVQHVVDTVLTVLVKDINDNAPVFPNTTIYGKVEENGAANLSVAVVAAWDADDASEGTNARLTYSIEKNVIDERSGDAIFAVHPETGLVRTALCCLDRETTPEYHIQVVATDGGGQKGTGTVVIRLSDVNDNSPRLARKQWNLTVQETWGDQEPENTTLLEIAAADRDTANYFHYRVVKESGWGWEHFGIRTVGAVGQLYPARTLDYEDVRHREGFKFMVQVTDRGRGGWTDPLHLDSGWISVKLKDRTPLLAPSWPLSPAHDPDMAGQQKVDYWVEGGWEALKVDSEGSVTLWRALDRETPGGAAGMALLVAVDRGVPPLTATATLSITVTDVNDCAPTLLPPTVFHVPEDSPPTMLGVLKATDKDMWALGHGPPFNLSLSSSNPDHVLASVSLKFDPLLDSGRGGAELWTMGGLDREAWPALEVDVSVGDAGGLWASHTVVVVVTDLNDHPMKPAAKTVYLWKTQGGGSEAPLGRVYVEDPDDWDAADKTYAWDGPAHPMFSLHPREGTIFAASVVREGSYALRFKVSDRAWGQEGVAANVTVVVRDLSPDALTHATPIILTPTTPEHLTRGWTPTGGGGGLGTVLEEVLKALGERSTDHKVQVVSVYGSSSPYHTHHTIQQRLGQHSYYNYNKHADEGKAVKNDTKGEVQGEDAVYPPPPPFACVWLSVVAPDGVFLNPTRLQGILGLHVQQLEEATKLRVELESPKEAERRLEDTDASLTDLQPGDPSSAASLASTTLPLQVVDANTTSLVTPRLTRALPCRAHDPETCTPSSCLNGGRCLPTPAGNRCVCPGGAEGWQCKVLARTFLGSGWAWVPPPPRCLPTTLSLRLLTRRPHALLLYAGPMAPTHRPKDTAPTPMLALQLRHGRPQLLVEGGVEPMKVEVNATLTDGEWHHLHFRLDAQGVALMVDHCGRGWERPNQTYTHCLGRRAWANPDGWGAWPGSGPLQVGGMAHRPPTAEEHRWAEAPLPHPLHGCLSHLTLNGQLVDLGQPAHSGGSMPGCRPQETACLEGEGGCGHRGRCVGGLNHPECECHPGWFGVGCSTPSPSTTLGRGSYMRVALSFTPPPTSLTLQARLRTWGRASGALLHVAAQHHAAAFTLHLRSGIVCVSLTGAGVGLREACVEGRSVGDGAWHTVFGERHGDNLLVGVDDGDGWRRNDSLVSLQAWRGRGRGDGGGDASPFPPPIPILVDKHEGVAVGGLPTGEGGEVVGLTEDLADVCIDDVRVNGRHLPLPPAANGTSWGQVTTARNLTQGCVMPDPCTNTTCAPPLSCSAASTWDQPACSCGSGRQLVGRRCEDVDECLWSPCLHGGTCTNLRPGYLCLCAPTHAGDHCQWNTRAHAPSALTLPAVLAVSLVALLILVFVVSLRLHRRGSLCVRGRSEEEASGGKLTLMEMKAGKRRRGRGVDDPGGGGKGKSSRGKSLRKDNSPDSFLVRLRLKFSGQGSSWCEAQTARSSGSSRRRSGSHRGGASPPPVTPVMVTPDLARDDLRAYAYEGDESSSGSLTSAIAELKIISAREEGDAGGGGGGGSNGNRPSSIQLIPGFLEVVDLLKNLPESSNGSSSFSQSSARVGTEGPRSPSVPPPPPPPSGEAAVLVASSVVSLQPGEEKAKTRIGKMSSPARRQKGQEAAESEVLSTVC</sequence>
<accession>A0AAW0UD55</accession>
<evidence type="ECO:0000256" key="2">
    <source>
        <dbReference type="ARBA" id="ARBA00022536"/>
    </source>
</evidence>
<evidence type="ECO:0000256" key="12">
    <source>
        <dbReference type="SAM" id="Phobius"/>
    </source>
</evidence>
<evidence type="ECO:0000256" key="3">
    <source>
        <dbReference type="ARBA" id="ARBA00022692"/>
    </source>
</evidence>
<feature type="disulfide bond" evidence="10">
    <location>
        <begin position="1832"/>
        <end position="1841"/>
    </location>
</feature>
<dbReference type="PANTHER" id="PTHR24026">
    <property type="entry name" value="FAT ATYPICAL CADHERIN-RELATED"/>
    <property type="match status" value="1"/>
</dbReference>
<dbReference type="InterPro" id="IPR015919">
    <property type="entry name" value="Cadherin-like_sf"/>
</dbReference>
<comment type="subcellular location">
    <subcellularLocation>
        <location evidence="1">Membrane</location>
    </subcellularLocation>
</comment>
<feature type="transmembrane region" description="Helical" evidence="12">
    <location>
        <begin position="1853"/>
        <end position="1873"/>
    </location>
</feature>
<keyword evidence="5 9" id="KW-0106">Calcium</keyword>
<keyword evidence="17" id="KW-1185">Reference proteome</keyword>
<dbReference type="Gene3D" id="2.60.120.200">
    <property type="match status" value="2"/>
</dbReference>
<comment type="caution">
    <text evidence="16">The sequence shown here is derived from an EMBL/GenBank/DDBJ whole genome shotgun (WGS) entry which is preliminary data.</text>
</comment>
<evidence type="ECO:0000256" key="11">
    <source>
        <dbReference type="SAM" id="MobiDB-lite"/>
    </source>
</evidence>
<evidence type="ECO:0000259" key="13">
    <source>
        <dbReference type="PROSITE" id="PS50025"/>
    </source>
</evidence>
<dbReference type="SMART" id="SM00282">
    <property type="entry name" value="LamG"/>
    <property type="match status" value="2"/>
</dbReference>
<feature type="region of interest" description="Disordered" evidence="11">
    <location>
        <begin position="1895"/>
        <end position="1936"/>
    </location>
</feature>
<dbReference type="SMART" id="SM00181">
    <property type="entry name" value="EGF"/>
    <property type="match status" value="4"/>
</dbReference>
<feature type="compositionally biased region" description="Pro residues" evidence="11">
    <location>
        <begin position="2087"/>
        <end position="2097"/>
    </location>
</feature>
<feature type="domain" description="Cadherin" evidence="15">
    <location>
        <begin position="529"/>
        <end position="640"/>
    </location>
</feature>
<dbReference type="CDD" id="cd00054">
    <property type="entry name" value="EGF_CA"/>
    <property type="match status" value="2"/>
</dbReference>
<feature type="domain" description="EGF-like" evidence="14">
    <location>
        <begin position="1513"/>
        <end position="1551"/>
    </location>
</feature>
<keyword evidence="7 12" id="KW-0472">Membrane</keyword>
<evidence type="ECO:0000259" key="14">
    <source>
        <dbReference type="PROSITE" id="PS50026"/>
    </source>
</evidence>
<keyword evidence="4" id="KW-0677">Repeat</keyword>
<dbReference type="SUPFAM" id="SSF49899">
    <property type="entry name" value="Concanavalin A-like lectins/glucanases"/>
    <property type="match status" value="2"/>
</dbReference>
<dbReference type="PROSITE" id="PS01186">
    <property type="entry name" value="EGF_2"/>
    <property type="match status" value="1"/>
</dbReference>
<feature type="compositionally biased region" description="Basic and acidic residues" evidence="11">
    <location>
        <begin position="1209"/>
        <end position="1222"/>
    </location>
</feature>
<dbReference type="PRINTS" id="PR00205">
    <property type="entry name" value="CADHERIN"/>
</dbReference>
<dbReference type="GO" id="GO:0005886">
    <property type="term" value="C:plasma membrane"/>
    <property type="evidence" value="ECO:0007669"/>
    <property type="project" value="InterPro"/>
</dbReference>
<evidence type="ECO:0000256" key="6">
    <source>
        <dbReference type="ARBA" id="ARBA00022989"/>
    </source>
</evidence>
<feature type="compositionally biased region" description="Basic and acidic residues" evidence="11">
    <location>
        <begin position="294"/>
        <end position="304"/>
    </location>
</feature>
<dbReference type="InterPro" id="IPR001791">
    <property type="entry name" value="Laminin_G"/>
</dbReference>
<feature type="disulfide bond" evidence="10">
    <location>
        <begin position="1299"/>
        <end position="1308"/>
    </location>
</feature>
<evidence type="ECO:0000313" key="16">
    <source>
        <dbReference type="EMBL" id="KAK8398067.1"/>
    </source>
</evidence>
<dbReference type="CDD" id="cd00110">
    <property type="entry name" value="LamG"/>
    <property type="match status" value="2"/>
</dbReference>
<feature type="domain" description="EGF-like" evidence="14">
    <location>
        <begin position="1273"/>
        <end position="1309"/>
    </location>
</feature>
<dbReference type="SMART" id="SM00179">
    <property type="entry name" value="EGF_CA"/>
    <property type="match status" value="1"/>
</dbReference>
<feature type="domain" description="Laminin G" evidence="13">
    <location>
        <begin position="1312"/>
        <end position="1510"/>
    </location>
</feature>
<dbReference type="CDD" id="cd00053">
    <property type="entry name" value="EGF"/>
    <property type="match status" value="1"/>
</dbReference>
<dbReference type="CDD" id="cd11304">
    <property type="entry name" value="Cadherin_repeat"/>
    <property type="match status" value="6"/>
</dbReference>
<dbReference type="InterPro" id="IPR020894">
    <property type="entry name" value="Cadherin_CS"/>
</dbReference>
<dbReference type="InterPro" id="IPR002126">
    <property type="entry name" value="Cadherin-like_dom"/>
</dbReference>
<protein>
    <recommendedName>
        <fullName evidence="18">Neural-cadherin</fullName>
    </recommendedName>
</protein>
<dbReference type="SUPFAM" id="SSF49313">
    <property type="entry name" value="Cadherin-like"/>
    <property type="match status" value="7"/>
</dbReference>
<dbReference type="InterPro" id="IPR018097">
    <property type="entry name" value="EGF_Ca-bd_CS"/>
</dbReference>
<evidence type="ECO:0000256" key="9">
    <source>
        <dbReference type="PROSITE-ProRule" id="PRU00043"/>
    </source>
</evidence>
<evidence type="ECO:0000313" key="17">
    <source>
        <dbReference type="Proteomes" id="UP001487740"/>
    </source>
</evidence>
<feature type="compositionally biased region" description="Low complexity" evidence="11">
    <location>
        <begin position="2065"/>
        <end position="2076"/>
    </location>
</feature>
<proteinExistence type="predicted"/>
<dbReference type="PROSITE" id="PS00232">
    <property type="entry name" value="CADHERIN_1"/>
    <property type="match status" value="2"/>
</dbReference>
<feature type="region of interest" description="Disordered" evidence="11">
    <location>
        <begin position="270"/>
        <end position="369"/>
    </location>
</feature>
<dbReference type="Pfam" id="PF02210">
    <property type="entry name" value="Laminin_G_2"/>
    <property type="match status" value="2"/>
</dbReference>
<organism evidence="16 17">
    <name type="scientific">Scylla paramamosain</name>
    <name type="common">Mud crab</name>
    <dbReference type="NCBI Taxonomy" id="85552"/>
    <lineage>
        <taxon>Eukaryota</taxon>
        <taxon>Metazoa</taxon>
        <taxon>Ecdysozoa</taxon>
        <taxon>Arthropoda</taxon>
        <taxon>Crustacea</taxon>
        <taxon>Multicrustacea</taxon>
        <taxon>Malacostraca</taxon>
        <taxon>Eumalacostraca</taxon>
        <taxon>Eucarida</taxon>
        <taxon>Decapoda</taxon>
        <taxon>Pleocyemata</taxon>
        <taxon>Brachyura</taxon>
        <taxon>Eubrachyura</taxon>
        <taxon>Portunoidea</taxon>
        <taxon>Portunidae</taxon>
        <taxon>Portuninae</taxon>
        <taxon>Scylla</taxon>
    </lineage>
</organism>
<keyword evidence="3 12" id="KW-0812">Transmembrane</keyword>
<feature type="domain" description="Cadherin" evidence="15">
    <location>
        <begin position="63"/>
        <end position="161"/>
    </location>
</feature>
<dbReference type="PANTHER" id="PTHR24026:SF133">
    <property type="entry name" value="CADHERIN-RELATED FAMILY MEMBER 2"/>
    <property type="match status" value="1"/>
</dbReference>
<evidence type="ECO:0000256" key="10">
    <source>
        <dbReference type="PROSITE-ProRule" id="PRU00076"/>
    </source>
</evidence>
<feature type="compositionally biased region" description="Low complexity" evidence="11">
    <location>
        <begin position="389"/>
        <end position="416"/>
    </location>
</feature>
<dbReference type="InterPro" id="IPR000742">
    <property type="entry name" value="EGF"/>
</dbReference>
<dbReference type="PROSITE" id="PS50026">
    <property type="entry name" value="EGF_3"/>
    <property type="match status" value="3"/>
</dbReference>
<dbReference type="PROSITE" id="PS50268">
    <property type="entry name" value="CADHERIN_2"/>
    <property type="match status" value="6"/>
</dbReference>
<evidence type="ECO:0000256" key="4">
    <source>
        <dbReference type="ARBA" id="ARBA00022737"/>
    </source>
</evidence>
<feature type="region of interest" description="Disordered" evidence="11">
    <location>
        <begin position="1209"/>
        <end position="1240"/>
    </location>
</feature>
<dbReference type="InterPro" id="IPR000152">
    <property type="entry name" value="EGF-type_Asp/Asn_hydroxyl_site"/>
</dbReference>
<keyword evidence="6 12" id="KW-1133">Transmembrane helix</keyword>
<dbReference type="SUPFAM" id="SSF57196">
    <property type="entry name" value="EGF/Laminin"/>
    <property type="match status" value="1"/>
</dbReference>
<feature type="domain" description="EGF-like" evidence="14">
    <location>
        <begin position="1806"/>
        <end position="1842"/>
    </location>
</feature>
<dbReference type="FunFam" id="2.60.40.60:FF:000112">
    <property type="entry name" value="neural-cadherin isoform X1"/>
    <property type="match status" value="1"/>
</dbReference>
<dbReference type="Gene3D" id="2.10.25.10">
    <property type="entry name" value="Laminin"/>
    <property type="match status" value="2"/>
</dbReference>
<feature type="domain" description="Cadherin" evidence="15">
    <location>
        <begin position="765"/>
        <end position="845"/>
    </location>
</feature>
<name>A0AAW0UD55_SCYPA</name>
<evidence type="ECO:0000256" key="7">
    <source>
        <dbReference type="ARBA" id="ARBA00023136"/>
    </source>
</evidence>
<dbReference type="InterPro" id="IPR013320">
    <property type="entry name" value="ConA-like_dom_sf"/>
</dbReference>
<dbReference type="SMART" id="SM00112">
    <property type="entry name" value="CA"/>
    <property type="match status" value="7"/>
</dbReference>
<dbReference type="Proteomes" id="UP001487740">
    <property type="component" value="Unassembled WGS sequence"/>
</dbReference>
<gene>
    <name evidence="16" type="ORF">O3P69_003763</name>
</gene>
<dbReference type="EMBL" id="JARAKH010000012">
    <property type="protein sequence ID" value="KAK8398067.1"/>
    <property type="molecule type" value="Genomic_DNA"/>
</dbReference>
<feature type="domain" description="Cadherin" evidence="15">
    <location>
        <begin position="655"/>
        <end position="760"/>
    </location>
</feature>
<dbReference type="GO" id="GO:0048513">
    <property type="term" value="P:animal organ development"/>
    <property type="evidence" value="ECO:0007669"/>
    <property type="project" value="UniProtKB-ARBA"/>
</dbReference>
<feature type="region of interest" description="Disordered" evidence="11">
    <location>
        <begin position="2064"/>
        <end position="2147"/>
    </location>
</feature>
<feature type="disulfide bond" evidence="10">
    <location>
        <begin position="1541"/>
        <end position="1550"/>
    </location>
</feature>
<evidence type="ECO:0000256" key="5">
    <source>
        <dbReference type="ARBA" id="ARBA00022837"/>
    </source>
</evidence>
<feature type="domain" description="Laminin G" evidence="13">
    <location>
        <begin position="1554"/>
        <end position="1763"/>
    </location>
</feature>
<feature type="region of interest" description="Disordered" evidence="11">
    <location>
        <begin position="382"/>
        <end position="453"/>
    </location>
</feature>
<keyword evidence="8 10" id="KW-1015">Disulfide bond</keyword>
<feature type="domain" description="Cadherin" evidence="15">
    <location>
        <begin position="845"/>
        <end position="962"/>
    </location>
</feature>
<evidence type="ECO:0008006" key="18">
    <source>
        <dbReference type="Google" id="ProtNLM"/>
    </source>
</evidence>
<dbReference type="GO" id="GO:0007163">
    <property type="term" value="P:establishment or maintenance of cell polarity"/>
    <property type="evidence" value="ECO:0007669"/>
    <property type="project" value="UniProtKB-ARBA"/>
</dbReference>
<dbReference type="PROSITE" id="PS00010">
    <property type="entry name" value="ASX_HYDROXYL"/>
    <property type="match status" value="1"/>
</dbReference>
<dbReference type="GO" id="GO:0001736">
    <property type="term" value="P:establishment of planar polarity"/>
    <property type="evidence" value="ECO:0007669"/>
    <property type="project" value="UniProtKB-ARBA"/>
</dbReference>
<reference evidence="16 17" key="1">
    <citation type="submission" date="2023-03" db="EMBL/GenBank/DDBJ databases">
        <title>High-quality genome of Scylla paramamosain provides insights in environmental adaptation.</title>
        <authorList>
            <person name="Zhang L."/>
        </authorList>
    </citation>
    <scope>NUCLEOTIDE SEQUENCE [LARGE SCALE GENOMIC DNA]</scope>
    <source>
        <strain evidence="16">LZ_2023a</strain>
        <tissue evidence="16">Muscle</tissue>
    </source>
</reference>
<dbReference type="GO" id="GO:0005509">
    <property type="term" value="F:calcium ion binding"/>
    <property type="evidence" value="ECO:0007669"/>
    <property type="project" value="UniProtKB-UniRule"/>
</dbReference>
<dbReference type="PROSITE" id="PS01187">
    <property type="entry name" value="EGF_CA"/>
    <property type="match status" value="1"/>
</dbReference>
<feature type="compositionally biased region" description="Basic and acidic residues" evidence="11">
    <location>
        <begin position="349"/>
        <end position="359"/>
    </location>
</feature>
<comment type="caution">
    <text evidence="10">Lacks conserved residue(s) required for the propagation of feature annotation.</text>
</comment>
<dbReference type="GO" id="GO:0007156">
    <property type="term" value="P:homophilic cell adhesion via plasma membrane adhesion molecules"/>
    <property type="evidence" value="ECO:0007669"/>
    <property type="project" value="InterPro"/>
</dbReference>
<feature type="domain" description="Cadherin" evidence="15">
    <location>
        <begin position="162"/>
        <end position="251"/>
    </location>
</feature>
<feature type="compositionally biased region" description="Basic and acidic residues" evidence="11">
    <location>
        <begin position="442"/>
        <end position="452"/>
    </location>
</feature>
<dbReference type="Pfam" id="PF00028">
    <property type="entry name" value="Cadherin"/>
    <property type="match status" value="2"/>
</dbReference>
<keyword evidence="2 10" id="KW-0245">EGF-like domain</keyword>
<evidence type="ECO:0000256" key="1">
    <source>
        <dbReference type="ARBA" id="ARBA00004370"/>
    </source>
</evidence>
<evidence type="ECO:0000256" key="8">
    <source>
        <dbReference type="ARBA" id="ARBA00023157"/>
    </source>
</evidence>
<dbReference type="Gene3D" id="2.60.40.60">
    <property type="entry name" value="Cadherins"/>
    <property type="match status" value="6"/>
</dbReference>